<comment type="caution">
    <text evidence="1">The sequence shown here is derived from an EMBL/GenBank/DDBJ whole genome shotgun (WGS) entry which is preliminary data.</text>
</comment>
<evidence type="ECO:0008006" key="3">
    <source>
        <dbReference type="Google" id="ProtNLM"/>
    </source>
</evidence>
<protein>
    <recommendedName>
        <fullName evidence="3">Restriction endonuclease</fullName>
    </recommendedName>
</protein>
<accession>A0A0A0HNW0</accession>
<dbReference type="OrthoDB" id="5447244at2"/>
<organism evidence="1 2">
    <name type="scientific">Roseovarius mucosus DSM 17069</name>
    <dbReference type="NCBI Taxonomy" id="1288298"/>
    <lineage>
        <taxon>Bacteria</taxon>
        <taxon>Pseudomonadati</taxon>
        <taxon>Pseudomonadota</taxon>
        <taxon>Alphaproteobacteria</taxon>
        <taxon>Rhodobacterales</taxon>
        <taxon>Roseobacteraceae</taxon>
        <taxon>Roseovarius</taxon>
    </lineage>
</organism>
<evidence type="ECO:0000313" key="1">
    <source>
        <dbReference type="EMBL" id="KGM88875.1"/>
    </source>
</evidence>
<reference evidence="1 2" key="1">
    <citation type="submission" date="2013-01" db="EMBL/GenBank/DDBJ databases">
        <authorList>
            <person name="Fiebig A."/>
            <person name="Goeker M."/>
            <person name="Klenk H.-P.P."/>
        </authorList>
    </citation>
    <scope>NUCLEOTIDE SEQUENCE [LARGE SCALE GENOMIC DNA]</scope>
    <source>
        <strain evidence="1 2">DSM 17069</strain>
    </source>
</reference>
<proteinExistence type="predicted"/>
<dbReference type="AlphaFoldDB" id="A0A0A0HNW0"/>
<dbReference type="PATRIC" id="fig|1288298.3.peg.1108"/>
<sequence length="419" mass="47265">MRDRNTLFFEDDLDGQLRARQGHVSGAVDGVPKDQFLVSSDEELIEYIAASLHVEPLVLHEEAKSMNQTETQIDVSGDKNGYFSRGGGPFHIPGTRVDITIPFTGEEWIFRYRTNPWSTAFPRADVQRGHLKLTISQPHDADPNTFKSSYDREIKLIREYVERSQKQIESYNASLPNLIRSAVTHRRDRLGRHGNIAALLDIPLAAKPGAPSIAPVKIEVRKPPRLPVPPKTGLVPEPGITDEAYEQILRFIRHQGRTFERTPSTYAVHGEEDLRNIVLAQLNGHFQGDAVGEAFRGKGKTDICIEQDNRAAFVGECKLWSGPAGLTAALDQLLGYLTWRDSKAALIMFNSKNKDFTKILEAMPETLRAHPLFMRDLPCNEAGEWRMQMRSEEDAGRRVTVHAYVFNLYQSGEPRIRSI</sequence>
<gene>
    <name evidence="1" type="ORF">rosmuc_01097</name>
</gene>
<name>A0A0A0HNW0_9RHOB</name>
<dbReference type="EMBL" id="AONH01000005">
    <property type="protein sequence ID" value="KGM88875.1"/>
    <property type="molecule type" value="Genomic_DNA"/>
</dbReference>
<dbReference type="eggNOG" id="ENOG502Z9Z0">
    <property type="taxonomic scope" value="Bacteria"/>
</dbReference>
<evidence type="ECO:0000313" key="2">
    <source>
        <dbReference type="Proteomes" id="UP000030021"/>
    </source>
</evidence>
<dbReference type="Proteomes" id="UP000030021">
    <property type="component" value="Unassembled WGS sequence"/>
</dbReference>
<dbReference type="HOGENOM" id="CLU_054942_0_0_5"/>